<sequence>MGFDPGEAHILSFINSRNGQVLSKKFMASRCFDQIPHQVVIDLLQERIEDESFLDLIRKFLTNRITTTDDIDLRNKAIGIPQGAVLSPILMNVVLHPFYFCVRNIYYGRVADDQTIGITGNNDEAAWEIINQIKAFLQQNLGDMQVRAKIIQESGTLLGMNLV</sequence>
<name>A0A101M0Y4_PICGL</name>
<feature type="domain" description="Reverse transcriptase" evidence="1">
    <location>
        <begin position="1"/>
        <end position="162"/>
    </location>
</feature>
<dbReference type="InterPro" id="IPR000477">
    <property type="entry name" value="RT_dom"/>
</dbReference>
<dbReference type="PANTHER" id="PTHR34047">
    <property type="entry name" value="NUCLEAR INTRON MATURASE 1, MITOCHONDRIAL-RELATED"/>
    <property type="match status" value="1"/>
</dbReference>
<dbReference type="InterPro" id="IPR043502">
    <property type="entry name" value="DNA/RNA_pol_sf"/>
</dbReference>
<reference evidence="2" key="1">
    <citation type="journal article" date="2015" name="Genome Biol. Evol.">
        <title>Organellar Genomes of White Spruce (Picea glauca): Assembly and Annotation.</title>
        <authorList>
            <person name="Jackman S.D."/>
            <person name="Warren R.L."/>
            <person name="Gibb E.A."/>
            <person name="Vandervalk B.P."/>
            <person name="Mohamadi H."/>
            <person name="Chu J."/>
            <person name="Raymond A."/>
            <person name="Pleasance S."/>
            <person name="Coope R."/>
            <person name="Wildung M.R."/>
            <person name="Ritland C.E."/>
            <person name="Bousquet J."/>
            <person name="Jones S.J."/>
            <person name="Bohlmann J."/>
            <person name="Birol I."/>
        </authorList>
    </citation>
    <scope>NUCLEOTIDE SEQUENCE [LARGE SCALE GENOMIC DNA]</scope>
    <source>
        <tissue evidence="2">Flushing bud</tissue>
    </source>
</reference>
<protein>
    <submittedName>
        <fullName evidence="2">AtpA intron1 ORF</fullName>
    </submittedName>
</protein>
<dbReference type="AlphaFoldDB" id="A0A101M0Y4"/>
<dbReference type="Pfam" id="PF00078">
    <property type="entry name" value="RVT_1"/>
    <property type="match status" value="1"/>
</dbReference>
<accession>A0A101M0Y4</accession>
<dbReference type="PROSITE" id="PS50878">
    <property type="entry name" value="RT_POL"/>
    <property type="match status" value="1"/>
</dbReference>
<proteinExistence type="predicted"/>
<gene>
    <name evidence="2" type="primary">ymfatpA</name>
    <name evidence="2" type="ORF">ABT39_MTgene4295</name>
</gene>
<evidence type="ECO:0000259" key="1">
    <source>
        <dbReference type="PROSITE" id="PS50878"/>
    </source>
</evidence>
<dbReference type="InterPro" id="IPR051083">
    <property type="entry name" value="GrpII_Intron_Splice-Mob/Def"/>
</dbReference>
<organism evidence="2">
    <name type="scientific">Picea glauca</name>
    <name type="common">White spruce</name>
    <name type="synonym">Pinus glauca</name>
    <dbReference type="NCBI Taxonomy" id="3330"/>
    <lineage>
        <taxon>Eukaryota</taxon>
        <taxon>Viridiplantae</taxon>
        <taxon>Streptophyta</taxon>
        <taxon>Embryophyta</taxon>
        <taxon>Tracheophyta</taxon>
        <taxon>Spermatophyta</taxon>
        <taxon>Pinopsida</taxon>
        <taxon>Pinidae</taxon>
        <taxon>Conifers I</taxon>
        <taxon>Pinales</taxon>
        <taxon>Pinaceae</taxon>
        <taxon>Picea</taxon>
    </lineage>
</organism>
<dbReference type="EMBL" id="LKAM01000004">
    <property type="protein sequence ID" value="KUM48959.1"/>
    <property type="molecule type" value="Genomic_DNA"/>
</dbReference>
<keyword evidence="2" id="KW-0496">Mitochondrion</keyword>
<geneLocation type="mitochondrion" evidence="2"/>
<comment type="caution">
    <text evidence="2">The sequence shown here is derived from an EMBL/GenBank/DDBJ whole genome shotgun (WGS) entry which is preliminary data.</text>
</comment>
<dbReference type="SUPFAM" id="SSF56672">
    <property type="entry name" value="DNA/RNA polymerases"/>
    <property type="match status" value="1"/>
</dbReference>
<dbReference type="PANTHER" id="PTHR34047:SF2">
    <property type="entry name" value="NUCLEAR INTRON MATURASE 1, MITOCHONDRIAL"/>
    <property type="match status" value="1"/>
</dbReference>
<evidence type="ECO:0000313" key="2">
    <source>
        <dbReference type="EMBL" id="KUM48959.1"/>
    </source>
</evidence>